<comment type="caution">
    <text evidence="3">The sequence shown here is derived from an EMBL/GenBank/DDBJ whole genome shotgun (WGS) entry which is preliminary data.</text>
</comment>
<dbReference type="InterPro" id="IPR052466">
    <property type="entry name" value="DNA_MethProtect_Complex"/>
</dbReference>
<dbReference type="Pfam" id="PF13926">
    <property type="entry name" value="DUF4211"/>
    <property type="match status" value="1"/>
</dbReference>
<feature type="compositionally biased region" description="Low complexity" evidence="1">
    <location>
        <begin position="558"/>
        <end position="570"/>
    </location>
</feature>
<feature type="compositionally biased region" description="Polar residues" evidence="1">
    <location>
        <begin position="1299"/>
        <end position="1308"/>
    </location>
</feature>
<feature type="compositionally biased region" description="Polar residues" evidence="1">
    <location>
        <begin position="891"/>
        <end position="907"/>
    </location>
</feature>
<organism evidence="3 4">
    <name type="scientific">Albula glossodonta</name>
    <name type="common">roundjaw bonefish</name>
    <dbReference type="NCBI Taxonomy" id="121402"/>
    <lineage>
        <taxon>Eukaryota</taxon>
        <taxon>Metazoa</taxon>
        <taxon>Chordata</taxon>
        <taxon>Craniata</taxon>
        <taxon>Vertebrata</taxon>
        <taxon>Euteleostomi</taxon>
        <taxon>Actinopterygii</taxon>
        <taxon>Neopterygii</taxon>
        <taxon>Teleostei</taxon>
        <taxon>Albuliformes</taxon>
        <taxon>Albulidae</taxon>
        <taxon>Albula</taxon>
    </lineage>
</organism>
<protein>
    <recommendedName>
        <fullName evidence="2">DUF4211 domain-containing protein</fullName>
    </recommendedName>
</protein>
<dbReference type="OrthoDB" id="8447576at2759"/>
<feature type="compositionally biased region" description="Polar residues" evidence="1">
    <location>
        <begin position="617"/>
        <end position="626"/>
    </location>
</feature>
<reference evidence="3" key="1">
    <citation type="thesis" date="2021" institute="BYU ScholarsArchive" country="Provo, UT, USA">
        <title>Applications of and Algorithms for Genome Assembly and Genomic Analyses with an Emphasis on Marine Teleosts.</title>
        <authorList>
            <person name="Pickett B.D."/>
        </authorList>
    </citation>
    <scope>NUCLEOTIDE SEQUENCE</scope>
    <source>
        <strain evidence="3">HI-2016</strain>
    </source>
</reference>
<dbReference type="EMBL" id="JAFBMS010000005">
    <property type="protein sequence ID" value="KAG9352100.1"/>
    <property type="molecule type" value="Genomic_DNA"/>
</dbReference>
<feature type="region of interest" description="Disordered" evidence="1">
    <location>
        <begin position="284"/>
        <end position="410"/>
    </location>
</feature>
<dbReference type="PANTHER" id="PTHR14709:SF2">
    <property type="entry name" value="GLUTAMINE AND SERINE-RICH PROTEIN 1"/>
    <property type="match status" value="1"/>
</dbReference>
<feature type="compositionally biased region" description="Low complexity" evidence="1">
    <location>
        <begin position="363"/>
        <end position="374"/>
    </location>
</feature>
<accession>A0A8T2PIT0</accession>
<dbReference type="Proteomes" id="UP000824540">
    <property type="component" value="Unassembled WGS sequence"/>
</dbReference>
<keyword evidence="4" id="KW-1185">Reference proteome</keyword>
<feature type="compositionally biased region" description="Polar residues" evidence="1">
    <location>
        <begin position="736"/>
        <end position="754"/>
    </location>
</feature>
<feature type="region of interest" description="Disordered" evidence="1">
    <location>
        <begin position="558"/>
        <end position="632"/>
    </location>
</feature>
<feature type="compositionally biased region" description="Low complexity" evidence="1">
    <location>
        <begin position="1531"/>
        <end position="1550"/>
    </location>
</feature>
<feature type="compositionally biased region" description="Polar residues" evidence="1">
    <location>
        <begin position="1357"/>
        <end position="1371"/>
    </location>
</feature>
<feature type="region of interest" description="Disordered" evidence="1">
    <location>
        <begin position="887"/>
        <end position="907"/>
    </location>
</feature>
<proteinExistence type="predicted"/>
<feature type="compositionally biased region" description="Low complexity" evidence="1">
    <location>
        <begin position="1186"/>
        <end position="1197"/>
    </location>
</feature>
<evidence type="ECO:0000313" key="4">
    <source>
        <dbReference type="Proteomes" id="UP000824540"/>
    </source>
</evidence>
<feature type="region of interest" description="Disordered" evidence="1">
    <location>
        <begin position="735"/>
        <end position="754"/>
    </location>
</feature>
<dbReference type="PANTHER" id="PTHR14709">
    <property type="entry name" value="GLUTAMINE AND SERINE-RICH PROTEIN 1-RELATED"/>
    <property type="match status" value="1"/>
</dbReference>
<feature type="compositionally biased region" description="Polar residues" evidence="1">
    <location>
        <begin position="1316"/>
        <end position="1329"/>
    </location>
</feature>
<feature type="region of interest" description="Disordered" evidence="1">
    <location>
        <begin position="1234"/>
        <end position="1387"/>
    </location>
</feature>
<sequence length="1799" mass="196300">MMDRNYPTSSFADQLAPPAQTAAWAYERSTASIKPSSTYGAAHAESELLHRQTYASTNQLPTYSTAHHPTGLTGVFDAGLHTANSSTPEASVASFLSAIESRTPQAGPATASLLPQFRTPSWQTGMNSTAATELFVTGTLPSSGTFPTPAVALSTYQHPSSFSTRSFSTAPSLPVQDSGFASSSSTNGILSPQDPLLQIKSTQGMVPTVLPFDRLGGTALSSSLPPQSSTYRSAQESAPHLLQPQFSLLPSVLGGSQPVPQPYGASVFSSSLERALQRECSVIKHHQRPSSTQAPMQQQLPGSTQHPLQGYADSAGGEVTFPSSMRQPAALPCSPIGDSTQVSDGRPQPKTSQSTLEQTQAYPSSISSPTFSSPHGAKTKDCSSGLAQQTPEAGEPHGGSPDLQPQSYRSPIQRQSPIITNQPQPYTPAQLPGTLQHYATSSTMPNSQVCSSSHSEKLPSFYKTLTAFSGQSGNVTLTSQSLVYSSGQPQRLPSVGHSEDYGVQAQAGCQANSVQSYPSSHSQGLPTVSYSAQSQELVTVSPSQSYASGQSLILTSDSPSFSSTSAQSLPTPSPTQDYILMQPSPGVKSENIPSPQPQKFLPPVQSPSFSLPDRPQALQNNRSSADLKSPYDKRKADANAFVISKQEGDEFPVQDLQSLQQTSQDPSAQALAGCNIGEQNNATHSASKVDDRYNSQSVIRSSMQPEDQIMSLAHSESKKDERMVSLNHHKQHMTAAASSGQVTSDTKSNSPLRQTSHVTIGTEELNKQNSLLHSVPESHLSQSHQIQPDSTHHQSQNHLAQQIQYIRLPSAQVLLEPSRGDVQRILLQQPLLQHGLDPTKVPAQMQQIPMHYLQMDDQVMSGNSGHGQQHMVLPQGSDVLKMDVSEAPKSFHQQHQHPSPKDNFSQLNQSDAKHHFALSSICFPDSMLLGDERNILSNVDDILAATAAACGVTPQDFVKATSSEGEIPSLASPIDSKGHFQLVDTRHNSPGFSSPHPVAANTHTIAMTPNGGQLNVGIHHLHHVSNSQMQQEMANSSFNSRQDIGDKAILPLQKPRSINQETEVEKEEVTEDRTVNYSNGAFNHSLRGISDEGTATRNDLHQASEECDPMGFMNKAKLSKGKDHAQNRGQKTIKVEQAGLEFSTSSFPKKKAKSKGSTKSMSEEENGHHKPVKKGGQAKRQNSRGSDTSSPSTSDSSYDGYQQQERMRQKIREVEEKQPEVKTGFIGSFLDFLKSGPKQQFSSPPIRMPNRSRKAPTSFKRPNCPLPLSSRSQPVPAPLMSMESDSVGTCKRLDEELKSNLQALPSFSSDEEESVGKNQDLQKSITSALSALDDTSEKKMHSGVSENSHPGPVVKQEQLNNRPPSKTQSQGPAKPVDTCTPGELKYVPPDQLASQLSSVAIEGLTDEDLSDSGGEGMYRERDEFVVKIEDIECLKMTLTAGHEPPAIWKVQKALLQKFVPELRNGTRVFSATNSYLGYFGDAKTLYRRVYVKFIDTVNKREYVRVCSRKPRCKPMHSVRGSQARGLLSQRSASAAATTDPSTPKPASSKPPSKPKARQPKVKAEPPPKKRKKWKEFSSSPAVRSPEAVSEDDEFTPPVPFASRFLNTRTMKEAFRSYVELLISVALDGDVMEALEKENDELLLPHMKRVDGMITDNRRRLLPKLRVGQLFKNALDSFPELSVVAELTKDGETPTFKVRLSGKAYHKKTMRPFKAPGKLPLEYTVDKEKTQWFSLYHSLQHYKYHTFLMCKDEIASLQAQGRDLGQEETVQLCMRDSQWVEGLFQKFGELLTQVQQTCLL</sequence>
<feature type="region of interest" description="Disordered" evidence="1">
    <location>
        <begin position="1512"/>
        <end position="1593"/>
    </location>
</feature>
<feature type="compositionally biased region" description="Polar residues" evidence="1">
    <location>
        <begin position="289"/>
        <end position="307"/>
    </location>
</feature>
<gene>
    <name evidence="3" type="ORF">JZ751_020513</name>
</gene>
<evidence type="ECO:0000313" key="3">
    <source>
        <dbReference type="EMBL" id="KAG9352100.1"/>
    </source>
</evidence>
<evidence type="ECO:0000256" key="1">
    <source>
        <dbReference type="SAM" id="MobiDB-lite"/>
    </source>
</evidence>
<feature type="region of interest" description="Disordered" evidence="1">
    <location>
        <begin position="1134"/>
        <end position="1220"/>
    </location>
</feature>
<evidence type="ECO:0000259" key="2">
    <source>
        <dbReference type="Pfam" id="PF13926"/>
    </source>
</evidence>
<feature type="compositionally biased region" description="Basic and acidic residues" evidence="1">
    <location>
        <begin position="1205"/>
        <end position="1220"/>
    </location>
</feature>
<name>A0A8T2PIT0_9TELE</name>
<dbReference type="InterPro" id="IPR025451">
    <property type="entry name" value="DUF4211"/>
</dbReference>
<feature type="compositionally biased region" description="Polar residues" evidence="1">
    <location>
        <begin position="337"/>
        <end position="362"/>
    </location>
</feature>
<feature type="domain" description="DUF4211" evidence="2">
    <location>
        <begin position="1590"/>
        <end position="1709"/>
    </location>
</feature>